<reference evidence="6 7" key="1">
    <citation type="submission" date="2014-03" db="EMBL/GenBank/DDBJ databases">
        <title>Genomics of Bifidobacteria.</title>
        <authorList>
            <person name="Ventura M."/>
            <person name="Milani C."/>
            <person name="Lugli G.A."/>
        </authorList>
    </citation>
    <scope>NUCLEOTIDE SEQUENCE [LARGE SCALE GENOMIC DNA]</scope>
    <source>
        <strain evidence="6 7">LMG 11597</strain>
    </source>
</reference>
<keyword evidence="7" id="KW-1185">Reference proteome</keyword>
<evidence type="ECO:0000313" key="7">
    <source>
        <dbReference type="Proteomes" id="UP000029055"/>
    </source>
</evidence>
<evidence type="ECO:0000256" key="4">
    <source>
        <dbReference type="SAM" id="Phobius"/>
    </source>
</evidence>
<dbReference type="OrthoDB" id="9763050at2"/>
<feature type="domain" description="NodB homology" evidence="5">
    <location>
        <begin position="293"/>
        <end position="471"/>
    </location>
</feature>
<keyword evidence="1" id="KW-0479">Metal-binding</keyword>
<name>A0A087E8Q9_9BIFI</name>
<sequence>MDRNGNEADDGFDELMGGAAGETGLDGDGDAYGTSAANHDSDDSDMPNAPADPEKHRGRRSTAVLIAFIAAFAAIAIAAGVVVVRTVNARHAEEHASALSACASARKGFSITYTSYAPTMASAAKLSRTPDDEASSPYLVKQLADVIAPMKDGVSPLNMSELSKTACSPNMSTADLRALADNFSSGESDMVNRMISVQYQAEAVKSTIAGKQRESVGAQLDALVVKARLAFTRSAGKVDDAQRGALQTAADQAEAAHKDTGSANALLQDRLASLRSAYDAVVAGLPGDCHFHPCVALTFDDGPNKQLTPKLLDVLQRNAAPATFFLQGQFVNGSSVGIVAREAAQGHAVGSISWRHTQLHAMSADQLKKWFDDTDQVISSASGQPVTLFRPPDGAWSDAVRSQAAASGQSMILWSVDSQDWRDIDSKKIADNVVNGASDGSIISLHDGRQATIDAMPAIIDGLRAKGLRIVTVPQLLDGDLKPGGVFYSLGDTTDD</sequence>
<dbReference type="SUPFAM" id="SSF88713">
    <property type="entry name" value="Glycoside hydrolase/deacetylase"/>
    <property type="match status" value="1"/>
</dbReference>
<dbReference type="STRING" id="77635.BISU_1198"/>
<dbReference type="EC" id="3.2.1.8" evidence="6"/>
<evidence type="ECO:0000259" key="5">
    <source>
        <dbReference type="PROSITE" id="PS51677"/>
    </source>
</evidence>
<dbReference type="EMBL" id="JGZR01000005">
    <property type="protein sequence ID" value="KFJ04160.1"/>
    <property type="molecule type" value="Genomic_DNA"/>
</dbReference>
<dbReference type="GO" id="GO:0016020">
    <property type="term" value="C:membrane"/>
    <property type="evidence" value="ECO:0007669"/>
    <property type="project" value="TreeGrafter"/>
</dbReference>
<dbReference type="GO" id="GO:0016810">
    <property type="term" value="F:hydrolase activity, acting on carbon-nitrogen (but not peptide) bonds"/>
    <property type="evidence" value="ECO:0007669"/>
    <property type="project" value="InterPro"/>
</dbReference>
<dbReference type="InterPro" id="IPR050248">
    <property type="entry name" value="Polysacc_deacetylase_ArnD"/>
</dbReference>
<keyword evidence="4" id="KW-0812">Transmembrane</keyword>
<accession>A0A087E8Q9</accession>
<dbReference type="PROSITE" id="PS51677">
    <property type="entry name" value="NODB"/>
    <property type="match status" value="1"/>
</dbReference>
<keyword evidence="2 6" id="KW-0378">Hydrolase</keyword>
<protein>
    <submittedName>
        <fullName evidence="6">Secreted polysaccharide deacetylase</fullName>
        <ecNumber evidence="6">3.2.1.8</ecNumber>
    </submittedName>
</protein>
<dbReference type="Proteomes" id="UP000029055">
    <property type="component" value="Unassembled WGS sequence"/>
</dbReference>
<dbReference type="eggNOG" id="COG0726">
    <property type="taxonomic scope" value="Bacteria"/>
</dbReference>
<keyword evidence="4" id="KW-0472">Membrane</keyword>
<dbReference type="Gene3D" id="3.20.20.370">
    <property type="entry name" value="Glycoside hydrolase/deacetylase"/>
    <property type="match status" value="1"/>
</dbReference>
<dbReference type="GO" id="GO:0046872">
    <property type="term" value="F:metal ion binding"/>
    <property type="evidence" value="ECO:0007669"/>
    <property type="project" value="UniProtKB-KW"/>
</dbReference>
<dbReference type="GO" id="GO:0031176">
    <property type="term" value="F:endo-1,4-beta-xylanase activity"/>
    <property type="evidence" value="ECO:0007669"/>
    <property type="project" value="UniProtKB-EC"/>
</dbReference>
<evidence type="ECO:0000256" key="1">
    <source>
        <dbReference type="ARBA" id="ARBA00022723"/>
    </source>
</evidence>
<dbReference type="PANTHER" id="PTHR10587">
    <property type="entry name" value="GLYCOSYL TRANSFERASE-RELATED"/>
    <property type="match status" value="1"/>
</dbReference>
<comment type="caution">
    <text evidence="6">The sequence shown here is derived from an EMBL/GenBank/DDBJ whole genome shotgun (WGS) entry which is preliminary data.</text>
</comment>
<gene>
    <name evidence="6" type="ORF">BISU_1198</name>
</gene>
<proteinExistence type="predicted"/>
<organism evidence="6 7">
    <name type="scientific">Bifidobacterium subtile</name>
    <dbReference type="NCBI Taxonomy" id="77635"/>
    <lineage>
        <taxon>Bacteria</taxon>
        <taxon>Bacillati</taxon>
        <taxon>Actinomycetota</taxon>
        <taxon>Actinomycetes</taxon>
        <taxon>Bifidobacteriales</taxon>
        <taxon>Bifidobacteriaceae</taxon>
        <taxon>Bifidobacterium</taxon>
    </lineage>
</organism>
<dbReference type="AlphaFoldDB" id="A0A087E8Q9"/>
<feature type="transmembrane region" description="Helical" evidence="4">
    <location>
        <begin position="63"/>
        <end position="84"/>
    </location>
</feature>
<keyword evidence="6" id="KW-0326">Glycosidase</keyword>
<dbReference type="GO" id="GO:0005975">
    <property type="term" value="P:carbohydrate metabolic process"/>
    <property type="evidence" value="ECO:0007669"/>
    <property type="project" value="InterPro"/>
</dbReference>
<evidence type="ECO:0000256" key="3">
    <source>
        <dbReference type="SAM" id="MobiDB-lite"/>
    </source>
</evidence>
<dbReference type="CDD" id="cd10917">
    <property type="entry name" value="CE4_NodB_like_6s_7s"/>
    <property type="match status" value="1"/>
</dbReference>
<feature type="region of interest" description="Disordered" evidence="3">
    <location>
        <begin position="1"/>
        <end position="57"/>
    </location>
</feature>
<evidence type="ECO:0000313" key="6">
    <source>
        <dbReference type="EMBL" id="KFJ04160.1"/>
    </source>
</evidence>
<dbReference type="InterPro" id="IPR002509">
    <property type="entry name" value="NODB_dom"/>
</dbReference>
<keyword evidence="4" id="KW-1133">Transmembrane helix</keyword>
<dbReference type="PANTHER" id="PTHR10587:SF133">
    <property type="entry name" value="CHITIN DEACETYLASE 1-RELATED"/>
    <property type="match status" value="1"/>
</dbReference>
<dbReference type="InterPro" id="IPR011330">
    <property type="entry name" value="Glyco_hydro/deAcase_b/a-brl"/>
</dbReference>
<dbReference type="Pfam" id="PF01522">
    <property type="entry name" value="Polysacc_deac_1"/>
    <property type="match status" value="1"/>
</dbReference>
<dbReference type="RefSeq" id="WP_024463430.1">
    <property type="nucleotide sequence ID" value="NZ_CP062939.1"/>
</dbReference>
<evidence type="ECO:0000256" key="2">
    <source>
        <dbReference type="ARBA" id="ARBA00022801"/>
    </source>
</evidence>